<dbReference type="InterPro" id="IPR002885">
    <property type="entry name" value="PPR_rpt"/>
</dbReference>
<dbReference type="InterPro" id="IPR011990">
    <property type="entry name" value="TPR-like_helical_dom_sf"/>
</dbReference>
<dbReference type="EMBL" id="CP097508">
    <property type="protein sequence ID" value="URE10679.1"/>
    <property type="molecule type" value="Genomic_DNA"/>
</dbReference>
<protein>
    <submittedName>
        <fullName evidence="4">PPR repeat</fullName>
    </submittedName>
</protein>
<evidence type="ECO:0000313" key="5">
    <source>
        <dbReference type="Proteomes" id="UP001055439"/>
    </source>
</evidence>
<dbReference type="PANTHER" id="PTHR47926">
    <property type="entry name" value="PENTATRICOPEPTIDE REPEAT-CONTAINING PROTEIN"/>
    <property type="match status" value="1"/>
</dbReference>
<sequence length="720" mass="79992">MGACYAPKEIWNSMMLVHWGNTNSKHNHSTTAYWADNWDQIPSFKRGNHPCFDPAKDLVLPAWKRPEPGAIWAKLWTRPRTKRTTLFYFNGNLGPSYENGRPEDTYSMGIRQKLAEEFGSTPNREGKLGRQHIANDGIYLPYENVFNYRSFAVRIKEDDIPNLIKILWRFNETEIDFMLANIRQTWQRFLYRDSVLLEAQRQKKLFSVEDDWAVEFSKLEEDDVFSTFIQSLRPDLLNCLLRSLSLSHAPEKALHVFRHILHLTPPSSSDHLTYTFLLRAASLLHPHHGLQLHARLLNSGIHADLFVQSSLLGFYASAADVDSVRRVFAGIARPDVVCWTSFVSALARCGREDEALAAFRSMDVPPNALTLVSLLPACARLGALRPGKAVHGFGLKSCGGHGRNVILDNAILDLYMSCGDLVSARNLFAEMPSKDVVSWTTLISGYAADGIPEEAISAFHVMLRHGQVEPNAATMACVLRACASLGALSTGKWIHSYLIKSHIGVCGLPGNALINMYAKCGVIGMAWRAFSGLACRDLVSWCTMMGGLAMSSRADLALQLFASMICHGLRPDGVAFLALLSACCHAGLLDQGLMIFKAMSKVYGVVPRKEHYTCMMDAFSRAGRLKEAVGILCSMPVEPDKHVWGVLLSACKMHGLQQAEWEHLGGKALGGYLDFGGGTYALMSNILADAGRWEVSNHVRDLMRMRKVEKTVGCSRIEGR</sequence>
<evidence type="ECO:0000259" key="3">
    <source>
        <dbReference type="Pfam" id="PF03016"/>
    </source>
</evidence>
<dbReference type="Pfam" id="PF13041">
    <property type="entry name" value="PPR_2"/>
    <property type="match status" value="2"/>
</dbReference>
<dbReference type="NCBIfam" id="TIGR00756">
    <property type="entry name" value="PPR"/>
    <property type="match status" value="3"/>
</dbReference>
<dbReference type="Pfam" id="PF03016">
    <property type="entry name" value="Exostosin_GT47"/>
    <property type="match status" value="1"/>
</dbReference>
<feature type="repeat" description="PPR" evidence="2">
    <location>
        <begin position="435"/>
        <end position="469"/>
    </location>
</feature>
<keyword evidence="1" id="KW-0677">Repeat</keyword>
<dbReference type="GO" id="GO:0003723">
    <property type="term" value="F:RNA binding"/>
    <property type="evidence" value="ECO:0007669"/>
    <property type="project" value="InterPro"/>
</dbReference>
<dbReference type="Pfam" id="PF01535">
    <property type="entry name" value="PPR"/>
    <property type="match status" value="2"/>
</dbReference>
<feature type="repeat" description="PPR" evidence="2">
    <location>
        <begin position="537"/>
        <end position="571"/>
    </location>
</feature>
<evidence type="ECO:0000256" key="2">
    <source>
        <dbReference type="PROSITE-ProRule" id="PRU00708"/>
    </source>
</evidence>
<dbReference type="OrthoDB" id="1372509at2759"/>
<organism evidence="4 5">
    <name type="scientific">Musa troglodytarum</name>
    <name type="common">fe'i banana</name>
    <dbReference type="NCBI Taxonomy" id="320322"/>
    <lineage>
        <taxon>Eukaryota</taxon>
        <taxon>Viridiplantae</taxon>
        <taxon>Streptophyta</taxon>
        <taxon>Embryophyta</taxon>
        <taxon>Tracheophyta</taxon>
        <taxon>Spermatophyta</taxon>
        <taxon>Magnoliopsida</taxon>
        <taxon>Liliopsida</taxon>
        <taxon>Zingiberales</taxon>
        <taxon>Musaceae</taxon>
        <taxon>Musa</taxon>
    </lineage>
</organism>
<dbReference type="Pfam" id="PF20431">
    <property type="entry name" value="E_motif"/>
    <property type="match status" value="1"/>
</dbReference>
<reference evidence="4" key="1">
    <citation type="submission" date="2022-05" db="EMBL/GenBank/DDBJ databases">
        <title>The Musa troglodytarum L. genome provides insights into the mechanism of non-climacteric behaviour and enrichment of carotenoids.</title>
        <authorList>
            <person name="Wang J."/>
        </authorList>
    </citation>
    <scope>NUCLEOTIDE SEQUENCE</scope>
    <source>
        <tissue evidence="4">Leaf</tissue>
    </source>
</reference>
<keyword evidence="5" id="KW-1185">Reference proteome</keyword>
<dbReference type="AlphaFoldDB" id="A0A9E7G8X3"/>
<gene>
    <name evidence="4" type="ORF">MUK42_22367</name>
</gene>
<dbReference type="FunFam" id="1.25.40.10:FF:000344">
    <property type="entry name" value="Pentatricopeptide repeat-containing protein"/>
    <property type="match status" value="1"/>
</dbReference>
<dbReference type="InterPro" id="IPR046848">
    <property type="entry name" value="E_motif"/>
</dbReference>
<dbReference type="PANTHER" id="PTHR47926:SF415">
    <property type="entry name" value="PENTATRICOPEPTIDE REPEAT-CONTAINING PROTEIN"/>
    <property type="match status" value="1"/>
</dbReference>
<dbReference type="FunFam" id="1.25.40.10:FF:000090">
    <property type="entry name" value="Pentatricopeptide repeat-containing protein, chloroplastic"/>
    <property type="match status" value="1"/>
</dbReference>
<feature type="domain" description="Exostosin GT47" evidence="3">
    <location>
        <begin position="5"/>
        <end position="132"/>
    </location>
</feature>
<dbReference type="Gene3D" id="1.25.40.10">
    <property type="entry name" value="Tetratricopeptide repeat domain"/>
    <property type="match status" value="3"/>
</dbReference>
<dbReference type="InterPro" id="IPR046960">
    <property type="entry name" value="PPR_At4g14850-like_plant"/>
</dbReference>
<accession>A0A9E7G8X3</accession>
<name>A0A9E7G8X3_9LILI</name>
<evidence type="ECO:0000256" key="1">
    <source>
        <dbReference type="ARBA" id="ARBA00022737"/>
    </source>
</evidence>
<dbReference type="PROSITE" id="PS51375">
    <property type="entry name" value="PPR"/>
    <property type="match status" value="2"/>
</dbReference>
<evidence type="ECO:0000313" key="4">
    <source>
        <dbReference type="EMBL" id="URE10679.1"/>
    </source>
</evidence>
<proteinExistence type="predicted"/>
<dbReference type="GO" id="GO:0009451">
    <property type="term" value="P:RNA modification"/>
    <property type="evidence" value="ECO:0007669"/>
    <property type="project" value="InterPro"/>
</dbReference>
<dbReference type="InterPro" id="IPR040911">
    <property type="entry name" value="Exostosin_GT47"/>
</dbReference>
<dbReference type="Proteomes" id="UP001055439">
    <property type="component" value="Chromosome 6"/>
</dbReference>